<dbReference type="PRINTS" id="PR00625">
    <property type="entry name" value="JDOMAIN"/>
</dbReference>
<sequence length="401" mass="44807">MKSKPLLLLLLCALVASVAAWSKEDHEIFRLRDEVAIHEGSNVTFYDLVGVRPSATQDDIVKAYRKKSRLIHPDKARQSFIASYALKTPKPKPGQKKKPGVHVRKQPTKKEIDTFTKQATERYQRLTVVVEILKGPSRERYDHFLKNGFPKWRGTGYYYARFRPGLGSVLLGLLIVGGGAVHYGALILSWKRQQEFVHRYIRHARRTAWGDDVGIQGIPGVDSGSNDVSSQAWDVPSNDDTGMAMNRRQKRMQEKEARKGKNGKAAKAARSSGVSTPVEAELISGPRGTKKRVVAENGKVLIVDSVGNVYLEEETEEGEKHEYLLDVDEIAKPTIYDTLLFRIPKFAYAQSIGRLLGKKPSEDVLELEEDDSADSDSALKSATAANPNGEARKRKAKIRTR</sequence>
<feature type="compositionally biased region" description="Basic residues" evidence="6">
    <location>
        <begin position="392"/>
        <end position="401"/>
    </location>
</feature>
<dbReference type="Proteomes" id="UP000250140">
    <property type="component" value="Unassembled WGS sequence"/>
</dbReference>
<organism evidence="10 11">
    <name type="scientific">Glonium stellatum</name>
    <dbReference type="NCBI Taxonomy" id="574774"/>
    <lineage>
        <taxon>Eukaryota</taxon>
        <taxon>Fungi</taxon>
        <taxon>Dikarya</taxon>
        <taxon>Ascomycota</taxon>
        <taxon>Pezizomycotina</taxon>
        <taxon>Dothideomycetes</taxon>
        <taxon>Pleosporomycetidae</taxon>
        <taxon>Gloniales</taxon>
        <taxon>Gloniaceae</taxon>
        <taxon>Glonium</taxon>
    </lineage>
</organism>
<feature type="compositionally biased region" description="Low complexity" evidence="6">
    <location>
        <begin position="375"/>
        <end position="385"/>
    </location>
</feature>
<feature type="domain" description="J" evidence="9">
    <location>
        <begin position="44"/>
        <end position="145"/>
    </location>
</feature>
<dbReference type="InterPro" id="IPR001623">
    <property type="entry name" value="DnaJ_domain"/>
</dbReference>
<dbReference type="PROSITE" id="PS50076">
    <property type="entry name" value="DNAJ_2"/>
    <property type="match status" value="1"/>
</dbReference>
<dbReference type="OrthoDB" id="413400at2759"/>
<dbReference type="GO" id="GO:0012505">
    <property type="term" value="C:endomembrane system"/>
    <property type="evidence" value="ECO:0007669"/>
    <property type="project" value="UniProtKB-SubCell"/>
</dbReference>
<dbReference type="Pfam" id="PF00226">
    <property type="entry name" value="DnaJ"/>
    <property type="match status" value="1"/>
</dbReference>
<dbReference type="CDD" id="cd06257">
    <property type="entry name" value="DnaJ"/>
    <property type="match status" value="1"/>
</dbReference>
<accession>A0A8E2F6P3</accession>
<evidence type="ECO:0000256" key="3">
    <source>
        <dbReference type="ARBA" id="ARBA00022989"/>
    </source>
</evidence>
<feature type="transmembrane region" description="Helical" evidence="7">
    <location>
        <begin position="169"/>
        <end position="190"/>
    </location>
</feature>
<reference evidence="10 11" key="1">
    <citation type="journal article" date="2016" name="Nat. Commun.">
        <title>Ectomycorrhizal ecology is imprinted in the genome of the dominant symbiotic fungus Cenococcum geophilum.</title>
        <authorList>
            <consortium name="DOE Joint Genome Institute"/>
            <person name="Peter M."/>
            <person name="Kohler A."/>
            <person name="Ohm R.A."/>
            <person name="Kuo A."/>
            <person name="Krutzmann J."/>
            <person name="Morin E."/>
            <person name="Arend M."/>
            <person name="Barry K.W."/>
            <person name="Binder M."/>
            <person name="Choi C."/>
            <person name="Clum A."/>
            <person name="Copeland A."/>
            <person name="Grisel N."/>
            <person name="Haridas S."/>
            <person name="Kipfer T."/>
            <person name="LaButti K."/>
            <person name="Lindquist E."/>
            <person name="Lipzen A."/>
            <person name="Maire R."/>
            <person name="Meier B."/>
            <person name="Mihaltcheva S."/>
            <person name="Molinier V."/>
            <person name="Murat C."/>
            <person name="Poggeler S."/>
            <person name="Quandt C.A."/>
            <person name="Sperisen C."/>
            <person name="Tritt A."/>
            <person name="Tisserant E."/>
            <person name="Crous P.W."/>
            <person name="Henrissat B."/>
            <person name="Nehls U."/>
            <person name="Egli S."/>
            <person name="Spatafora J.W."/>
            <person name="Grigoriev I.V."/>
            <person name="Martin F.M."/>
        </authorList>
    </citation>
    <scope>NUCLEOTIDE SEQUENCE [LARGE SCALE GENOMIC DNA]</scope>
    <source>
        <strain evidence="10 11">CBS 207.34</strain>
    </source>
</reference>
<dbReference type="PANTHER" id="PTHR44653:SF2">
    <property type="entry name" value="DNAJ HOMOLOG SUBFAMILY C MEMBER 1"/>
    <property type="match status" value="1"/>
</dbReference>
<evidence type="ECO:0000313" key="11">
    <source>
        <dbReference type="Proteomes" id="UP000250140"/>
    </source>
</evidence>
<evidence type="ECO:0000256" key="1">
    <source>
        <dbReference type="ARBA" id="ARBA00022692"/>
    </source>
</evidence>
<gene>
    <name evidence="10" type="ORF">AOQ84DRAFT_430317</name>
</gene>
<evidence type="ECO:0000256" key="8">
    <source>
        <dbReference type="SAM" id="SignalP"/>
    </source>
</evidence>
<feature type="signal peptide" evidence="8">
    <location>
        <begin position="1"/>
        <end position="20"/>
    </location>
</feature>
<evidence type="ECO:0000256" key="6">
    <source>
        <dbReference type="SAM" id="MobiDB-lite"/>
    </source>
</evidence>
<keyword evidence="3 7" id="KW-1133">Transmembrane helix</keyword>
<feature type="compositionally biased region" description="Acidic residues" evidence="6">
    <location>
        <begin position="365"/>
        <end position="374"/>
    </location>
</feature>
<dbReference type="SUPFAM" id="SSF46565">
    <property type="entry name" value="Chaperone J-domain"/>
    <property type="match status" value="1"/>
</dbReference>
<feature type="region of interest" description="Disordered" evidence="6">
    <location>
        <begin position="365"/>
        <end position="401"/>
    </location>
</feature>
<dbReference type="SMART" id="SM00271">
    <property type="entry name" value="DnaJ"/>
    <property type="match status" value="1"/>
</dbReference>
<dbReference type="AlphaFoldDB" id="A0A8E2F6P3"/>
<dbReference type="Gene3D" id="1.10.287.110">
    <property type="entry name" value="DnaJ domain"/>
    <property type="match status" value="1"/>
</dbReference>
<evidence type="ECO:0000259" key="9">
    <source>
        <dbReference type="PROSITE" id="PS50076"/>
    </source>
</evidence>
<dbReference type="InterPro" id="IPR052606">
    <property type="entry name" value="DnaJ_domain_protein"/>
</dbReference>
<dbReference type="InterPro" id="IPR036869">
    <property type="entry name" value="J_dom_sf"/>
</dbReference>
<name>A0A8E2F6P3_9PEZI</name>
<keyword evidence="4 7" id="KW-0472">Membrane</keyword>
<dbReference type="PANTHER" id="PTHR44653">
    <property type="entry name" value="DNAJ HOMOLOG SUBFAMILY C MEMBER 1"/>
    <property type="match status" value="1"/>
</dbReference>
<protein>
    <recommendedName>
        <fullName evidence="9">J domain-containing protein</fullName>
    </recommendedName>
</protein>
<evidence type="ECO:0000313" key="10">
    <source>
        <dbReference type="EMBL" id="OCL11572.1"/>
    </source>
</evidence>
<proteinExistence type="predicted"/>
<keyword evidence="1 7" id="KW-0812">Transmembrane</keyword>
<evidence type="ECO:0000256" key="2">
    <source>
        <dbReference type="ARBA" id="ARBA00022729"/>
    </source>
</evidence>
<feature type="compositionally biased region" description="Polar residues" evidence="6">
    <location>
        <begin position="223"/>
        <end position="232"/>
    </location>
</feature>
<keyword evidence="2 8" id="KW-0732">Signal</keyword>
<feature type="chain" id="PRO_5034642641" description="J domain-containing protein" evidence="8">
    <location>
        <begin position="21"/>
        <end position="401"/>
    </location>
</feature>
<dbReference type="EMBL" id="KV749028">
    <property type="protein sequence ID" value="OCL11572.1"/>
    <property type="molecule type" value="Genomic_DNA"/>
</dbReference>
<comment type="subcellular location">
    <subcellularLocation>
        <location evidence="5">Endomembrane system</location>
        <topology evidence="5">Single-pass membrane protein</topology>
    </subcellularLocation>
</comment>
<keyword evidence="11" id="KW-1185">Reference proteome</keyword>
<feature type="region of interest" description="Disordered" evidence="6">
    <location>
        <begin position="220"/>
        <end position="279"/>
    </location>
</feature>
<evidence type="ECO:0000256" key="7">
    <source>
        <dbReference type="SAM" id="Phobius"/>
    </source>
</evidence>
<evidence type="ECO:0000256" key="5">
    <source>
        <dbReference type="ARBA" id="ARBA00037847"/>
    </source>
</evidence>
<evidence type="ECO:0000256" key="4">
    <source>
        <dbReference type="ARBA" id="ARBA00023136"/>
    </source>
</evidence>